<proteinExistence type="predicted"/>
<accession>A0A1G4AZS8</accession>
<dbReference type="OrthoDB" id="43744at2759"/>
<keyword evidence="2" id="KW-1185">Reference proteome</keyword>
<dbReference type="STRING" id="1209926.A0A1G4AZS8"/>
<dbReference type="EMBL" id="MJBS01000096">
    <property type="protein sequence ID" value="OHE94669.1"/>
    <property type="molecule type" value="Genomic_DNA"/>
</dbReference>
<sequence length="290" mass="32743">MIKLGGAHRHALCRRRRRPVPGRNNIACPINGGDNEGYNYTSGAHPALKAAIRSPAWSPDGRFVVYKKLDFTARPMEKPLWSWSADWEYRHTDVFPRLSLQGRLSTPDFPSYSPDGRSIIFCEWGVRYGVRIIKIKTKTVRSLTNATNNLPFWSPGGEHIVFTRKTSATNIDVCTIRPDGMDLQMLTSNGANDAHAVWSHDGRILYSSGMYGFLDEAAIYNQTFQSYGQIAVMDADGSNKRMLTDSLLEDSMPLNMPSEFLVYYYLVARKNHSKVKPSLADGTSREEHFK</sequence>
<evidence type="ECO:0000313" key="2">
    <source>
        <dbReference type="Proteomes" id="UP000176998"/>
    </source>
</evidence>
<dbReference type="Proteomes" id="UP000176998">
    <property type="component" value="Unassembled WGS sequence"/>
</dbReference>
<dbReference type="RefSeq" id="XP_022471831.1">
    <property type="nucleotide sequence ID" value="XM_022621699.1"/>
</dbReference>
<evidence type="ECO:0008006" key="3">
    <source>
        <dbReference type="Google" id="ProtNLM"/>
    </source>
</evidence>
<dbReference type="AlphaFoldDB" id="A0A1G4AZS8"/>
<gene>
    <name evidence="1" type="ORF">CORC01_10070</name>
</gene>
<dbReference type="Gene3D" id="2.120.10.30">
    <property type="entry name" value="TolB, C-terminal domain"/>
    <property type="match status" value="1"/>
</dbReference>
<name>A0A1G4AZS8_9PEZI</name>
<comment type="caution">
    <text evidence="1">The sequence shown here is derived from an EMBL/GenBank/DDBJ whole genome shotgun (WGS) entry which is preliminary data.</text>
</comment>
<dbReference type="InterPro" id="IPR011042">
    <property type="entry name" value="6-blade_b-propeller_TolB-like"/>
</dbReference>
<reference evidence="1 2" key="1">
    <citation type="submission" date="2016-09" db="EMBL/GenBank/DDBJ databases">
        <authorList>
            <person name="Capua I."/>
            <person name="De Benedictis P."/>
            <person name="Joannis T."/>
            <person name="Lombin L.H."/>
            <person name="Cattoli G."/>
        </authorList>
    </citation>
    <scope>NUCLEOTIDE SEQUENCE [LARGE SCALE GENOMIC DNA]</scope>
    <source>
        <strain evidence="1 2">IMI 309357</strain>
    </source>
</reference>
<dbReference type="PANTHER" id="PTHR32161:SF8">
    <property type="entry name" value="DPP6 N-TERMINAL DOMAIN-LIKE PROTEIN"/>
    <property type="match status" value="1"/>
</dbReference>
<organism evidence="1 2">
    <name type="scientific">Colletotrichum orchidophilum</name>
    <dbReference type="NCBI Taxonomy" id="1209926"/>
    <lineage>
        <taxon>Eukaryota</taxon>
        <taxon>Fungi</taxon>
        <taxon>Dikarya</taxon>
        <taxon>Ascomycota</taxon>
        <taxon>Pezizomycotina</taxon>
        <taxon>Sordariomycetes</taxon>
        <taxon>Hypocreomycetidae</taxon>
        <taxon>Glomerellales</taxon>
        <taxon>Glomerellaceae</taxon>
        <taxon>Colletotrichum</taxon>
    </lineage>
</organism>
<dbReference type="Pfam" id="PF07676">
    <property type="entry name" value="PD40"/>
    <property type="match status" value="2"/>
</dbReference>
<dbReference type="InterPro" id="IPR011659">
    <property type="entry name" value="WD40"/>
</dbReference>
<dbReference type="SUPFAM" id="SSF82171">
    <property type="entry name" value="DPP6 N-terminal domain-like"/>
    <property type="match status" value="1"/>
</dbReference>
<dbReference type="PANTHER" id="PTHR32161">
    <property type="entry name" value="DPP6 N-TERMINAL DOMAIN-LIKE PROTEIN"/>
    <property type="match status" value="1"/>
</dbReference>
<dbReference type="GeneID" id="34563209"/>
<evidence type="ECO:0000313" key="1">
    <source>
        <dbReference type="EMBL" id="OHE94669.1"/>
    </source>
</evidence>
<protein>
    <recommendedName>
        <fullName evidence="3">WD40 domain-containing protein</fullName>
    </recommendedName>
</protein>